<accession>A0A4S3JVN8</accession>
<dbReference type="Pfam" id="PF14226">
    <property type="entry name" value="DIOX_N"/>
    <property type="match status" value="1"/>
</dbReference>
<dbReference type="InterPro" id="IPR044861">
    <property type="entry name" value="IPNS-like_FE2OG_OXY"/>
</dbReference>
<name>A0A4S3JVN8_9EURO</name>
<keyword evidence="2" id="KW-0560">Oxidoreductase</keyword>
<organism evidence="5 6">
    <name type="scientific">Aspergillus tanneri</name>
    <dbReference type="NCBI Taxonomy" id="1220188"/>
    <lineage>
        <taxon>Eukaryota</taxon>
        <taxon>Fungi</taxon>
        <taxon>Dikarya</taxon>
        <taxon>Ascomycota</taxon>
        <taxon>Pezizomycotina</taxon>
        <taxon>Eurotiomycetes</taxon>
        <taxon>Eurotiomycetidae</taxon>
        <taxon>Eurotiales</taxon>
        <taxon>Aspergillaceae</taxon>
        <taxon>Aspergillus</taxon>
        <taxon>Aspergillus subgen. Circumdati</taxon>
    </lineage>
</organism>
<dbReference type="PROSITE" id="PS51471">
    <property type="entry name" value="FE2OG_OXY"/>
    <property type="match status" value="1"/>
</dbReference>
<evidence type="ECO:0000256" key="1">
    <source>
        <dbReference type="ARBA" id="ARBA00008056"/>
    </source>
</evidence>
<dbReference type="InterPro" id="IPR027443">
    <property type="entry name" value="IPNS-like_sf"/>
</dbReference>
<dbReference type="Gene3D" id="2.60.120.330">
    <property type="entry name" value="B-lactam Antibiotic, Isopenicillin N Synthase, Chain"/>
    <property type="match status" value="1"/>
</dbReference>
<sequence>MPTPRLFDQCPAFPSALPVIPLPIVSFQKLQNNSFVEAGKLYEACQQWGFFLLDLRNSDDGATLLQDAEKMFELTEETFHLDKETLDQYAYNAPKDLTGYKRMGKLKTDDGKMDFMELYSINQDDMLGRCHPRKNPGPIEARRKEIAEFIQHSNKVLGVILNHLDIRLGLKLGTLGSLSPLNQDSETSVRLLHSQQQSNPQYDRITLGGHTDIGTMTLLFNIVGGLQILPAGSDNRMDNWKYIKPELGCALVNVGDTLVEWTGGLLRSSLHRVMTAPGEQALVPRQSVAYLVRPRQNASMCRLKSSVIPTLTEGEKDEKWSVNEWAAWRTKQIMLGELKPQTIGGKPLIPL</sequence>
<gene>
    <name evidence="4" type="ORF">ATNIH1004_011421</name>
    <name evidence="5" type="ORF">EYZ11_001034</name>
</gene>
<feature type="domain" description="Fe2OG dioxygenase" evidence="3">
    <location>
        <begin position="185"/>
        <end position="294"/>
    </location>
</feature>
<comment type="similarity">
    <text evidence="1 2">Belongs to the iron/ascorbate-dependent oxidoreductase family.</text>
</comment>
<dbReference type="SUPFAM" id="SSF51197">
    <property type="entry name" value="Clavaminate synthase-like"/>
    <property type="match status" value="1"/>
</dbReference>
<keyword evidence="6" id="KW-1185">Reference proteome</keyword>
<dbReference type="EMBL" id="QUQM01000008">
    <property type="protein sequence ID" value="KAA8642476.1"/>
    <property type="molecule type" value="Genomic_DNA"/>
</dbReference>
<dbReference type="VEuPathDB" id="FungiDB:EYZ11_001034"/>
<keyword evidence="2" id="KW-0479">Metal-binding</keyword>
<evidence type="ECO:0000313" key="7">
    <source>
        <dbReference type="Proteomes" id="UP000324241"/>
    </source>
</evidence>
<dbReference type="InterPro" id="IPR050231">
    <property type="entry name" value="Iron_ascorbate_oxido_reductase"/>
</dbReference>
<reference evidence="4 7" key="2">
    <citation type="submission" date="2019-08" db="EMBL/GenBank/DDBJ databases">
        <title>The genome sequence of a newly discovered highly antifungal drug resistant Aspergillus species, Aspergillus tanneri NIH 1004.</title>
        <authorList>
            <person name="Mounaud S."/>
            <person name="Singh I."/>
            <person name="Joardar V."/>
            <person name="Pakala S."/>
            <person name="Pakala S."/>
            <person name="Venepally P."/>
            <person name="Chung J.K."/>
            <person name="Losada L."/>
            <person name="Nierman W.C."/>
        </authorList>
    </citation>
    <scope>NUCLEOTIDE SEQUENCE [LARGE SCALE GENOMIC DNA]</scope>
    <source>
        <strain evidence="4 7">NIH1004</strain>
    </source>
</reference>
<evidence type="ECO:0000313" key="6">
    <source>
        <dbReference type="Proteomes" id="UP000308092"/>
    </source>
</evidence>
<dbReference type="GeneID" id="54334122"/>
<proteinExistence type="inferred from homology"/>
<dbReference type="Pfam" id="PF03171">
    <property type="entry name" value="2OG-FeII_Oxy"/>
    <property type="match status" value="1"/>
</dbReference>
<dbReference type="PANTHER" id="PTHR47990">
    <property type="entry name" value="2-OXOGLUTARATE (2OG) AND FE(II)-DEPENDENT OXYGENASE SUPERFAMILY PROTEIN-RELATED"/>
    <property type="match status" value="1"/>
</dbReference>
<dbReference type="EMBL" id="SOSA01000017">
    <property type="protein sequence ID" value="THC99485.1"/>
    <property type="molecule type" value="Genomic_DNA"/>
</dbReference>
<dbReference type="Proteomes" id="UP000308092">
    <property type="component" value="Unassembled WGS sequence"/>
</dbReference>
<dbReference type="AlphaFoldDB" id="A0A4S3JVN8"/>
<protein>
    <recommendedName>
        <fullName evidence="3">Fe2OG dioxygenase domain-containing protein</fullName>
    </recommendedName>
</protein>
<comment type="caution">
    <text evidence="5">The sequence shown here is derived from an EMBL/GenBank/DDBJ whole genome shotgun (WGS) entry which is preliminary data.</text>
</comment>
<dbReference type="InterPro" id="IPR005123">
    <property type="entry name" value="Oxoglu/Fe-dep_dioxygenase_dom"/>
</dbReference>
<evidence type="ECO:0000259" key="3">
    <source>
        <dbReference type="PROSITE" id="PS51471"/>
    </source>
</evidence>
<dbReference type="GO" id="GO:0046872">
    <property type="term" value="F:metal ion binding"/>
    <property type="evidence" value="ECO:0007669"/>
    <property type="project" value="UniProtKB-KW"/>
</dbReference>
<evidence type="ECO:0000313" key="5">
    <source>
        <dbReference type="EMBL" id="THC99485.1"/>
    </source>
</evidence>
<dbReference type="Proteomes" id="UP000324241">
    <property type="component" value="Unassembled WGS sequence"/>
</dbReference>
<reference evidence="5 6" key="1">
    <citation type="submission" date="2019-03" db="EMBL/GenBank/DDBJ databases">
        <title>The genome sequence of a newly discovered highly antifungal drug resistant Aspergillus species, Aspergillus tanneri NIH 1004.</title>
        <authorList>
            <person name="Mounaud S."/>
            <person name="Singh I."/>
            <person name="Joardar V."/>
            <person name="Pakala S."/>
            <person name="Pakala S."/>
            <person name="Venepally P."/>
            <person name="Hoover J."/>
            <person name="Nierman W."/>
            <person name="Chung J."/>
            <person name="Losada L."/>
        </authorList>
    </citation>
    <scope>NUCLEOTIDE SEQUENCE [LARGE SCALE GENOMIC DNA]</scope>
    <source>
        <strain evidence="5 6">NIH1004</strain>
    </source>
</reference>
<evidence type="ECO:0000313" key="4">
    <source>
        <dbReference type="EMBL" id="KAA8642476.1"/>
    </source>
</evidence>
<keyword evidence="2" id="KW-0408">Iron</keyword>
<evidence type="ECO:0000256" key="2">
    <source>
        <dbReference type="RuleBase" id="RU003682"/>
    </source>
</evidence>
<dbReference type="GO" id="GO:0016491">
    <property type="term" value="F:oxidoreductase activity"/>
    <property type="evidence" value="ECO:0007669"/>
    <property type="project" value="UniProtKB-KW"/>
</dbReference>
<dbReference type="STRING" id="1220188.A0A4S3JVN8"/>
<dbReference type="RefSeq" id="XP_033421838.1">
    <property type="nucleotide sequence ID" value="XM_033575983.1"/>
</dbReference>
<dbReference type="OrthoDB" id="288590at2759"/>
<dbReference type="GO" id="GO:0044283">
    <property type="term" value="P:small molecule biosynthetic process"/>
    <property type="evidence" value="ECO:0007669"/>
    <property type="project" value="UniProtKB-ARBA"/>
</dbReference>
<dbReference type="InterPro" id="IPR026992">
    <property type="entry name" value="DIOX_N"/>
</dbReference>